<keyword evidence="3" id="KW-1185">Reference proteome</keyword>
<protein>
    <submittedName>
        <fullName evidence="2">Uncharacterized protein</fullName>
    </submittedName>
</protein>
<dbReference type="KEGG" id="smam:Mal15_12110"/>
<evidence type="ECO:0000313" key="3">
    <source>
        <dbReference type="Proteomes" id="UP000321353"/>
    </source>
</evidence>
<keyword evidence="1" id="KW-0472">Membrane</keyword>
<keyword evidence="1" id="KW-0812">Transmembrane</keyword>
<feature type="transmembrane region" description="Helical" evidence="1">
    <location>
        <begin position="56"/>
        <end position="77"/>
    </location>
</feature>
<organism evidence="2 3">
    <name type="scientific">Stieleria maiorica</name>
    <dbReference type="NCBI Taxonomy" id="2795974"/>
    <lineage>
        <taxon>Bacteria</taxon>
        <taxon>Pseudomonadati</taxon>
        <taxon>Planctomycetota</taxon>
        <taxon>Planctomycetia</taxon>
        <taxon>Pirellulales</taxon>
        <taxon>Pirellulaceae</taxon>
        <taxon>Stieleria</taxon>
    </lineage>
</organism>
<evidence type="ECO:0000313" key="2">
    <source>
        <dbReference type="EMBL" id="QEF97173.1"/>
    </source>
</evidence>
<dbReference type="EMBL" id="CP036264">
    <property type="protein sequence ID" value="QEF97173.1"/>
    <property type="molecule type" value="Genomic_DNA"/>
</dbReference>
<reference evidence="2 3" key="1">
    <citation type="submission" date="2019-02" db="EMBL/GenBank/DDBJ databases">
        <title>Planctomycetal bacteria perform biofilm scaping via a novel small molecule.</title>
        <authorList>
            <person name="Jeske O."/>
            <person name="Boedeker C."/>
            <person name="Wiegand S."/>
            <person name="Breitling P."/>
            <person name="Kallscheuer N."/>
            <person name="Jogler M."/>
            <person name="Rohde M."/>
            <person name="Petersen J."/>
            <person name="Medema M.H."/>
            <person name="Surup F."/>
            <person name="Jogler C."/>
        </authorList>
    </citation>
    <scope>NUCLEOTIDE SEQUENCE [LARGE SCALE GENOMIC DNA]</scope>
    <source>
        <strain evidence="2 3">Mal15</strain>
    </source>
</reference>
<dbReference type="RefSeq" id="WP_147866890.1">
    <property type="nucleotide sequence ID" value="NZ_CP036264.1"/>
</dbReference>
<feature type="transmembrane region" description="Helical" evidence="1">
    <location>
        <begin position="28"/>
        <end position="50"/>
    </location>
</feature>
<evidence type="ECO:0000256" key="1">
    <source>
        <dbReference type="SAM" id="Phobius"/>
    </source>
</evidence>
<dbReference type="Proteomes" id="UP000321353">
    <property type="component" value="Chromosome"/>
</dbReference>
<dbReference type="AlphaFoldDB" id="A0A5B9M927"/>
<accession>A0A5B9M927</accession>
<name>A0A5B9M927_9BACT</name>
<proteinExistence type="predicted"/>
<keyword evidence="1" id="KW-1133">Transmembrane helix</keyword>
<sequence length="104" mass="11887">MPDPQHNEPSPASHTGTIFGDLQNPRLIWAKGILFLVLGVLSTALLVARLPSLTEWALLCICIWSFCRAYYFAFYVIEHYVDPSYKFAGLSSLAKYLWKHRRSP</sequence>
<gene>
    <name evidence="2" type="ORF">Mal15_12110</name>
</gene>